<evidence type="ECO:0000313" key="2">
    <source>
        <dbReference type="Proteomes" id="UP001162992"/>
    </source>
</evidence>
<reference evidence="2" key="1">
    <citation type="journal article" date="2024" name="Proc. Natl. Acad. Sci. U.S.A.">
        <title>Extraordinary preservation of gene collinearity over three hundred million years revealed in homosporous lycophytes.</title>
        <authorList>
            <person name="Li C."/>
            <person name="Wickell D."/>
            <person name="Kuo L.Y."/>
            <person name="Chen X."/>
            <person name="Nie B."/>
            <person name="Liao X."/>
            <person name="Peng D."/>
            <person name="Ji J."/>
            <person name="Jenkins J."/>
            <person name="Williams M."/>
            <person name="Shu S."/>
            <person name="Plott C."/>
            <person name="Barry K."/>
            <person name="Rajasekar S."/>
            <person name="Grimwood J."/>
            <person name="Han X."/>
            <person name="Sun S."/>
            <person name="Hou Z."/>
            <person name="He W."/>
            <person name="Dai G."/>
            <person name="Sun C."/>
            <person name="Schmutz J."/>
            <person name="Leebens-Mack J.H."/>
            <person name="Li F.W."/>
            <person name="Wang L."/>
        </authorList>
    </citation>
    <scope>NUCLEOTIDE SEQUENCE [LARGE SCALE GENOMIC DNA]</scope>
    <source>
        <strain evidence="2">cv. PW_Plant_1</strain>
    </source>
</reference>
<comment type="caution">
    <text evidence="1">The sequence shown here is derived from an EMBL/GenBank/DDBJ whole genome shotgun (WGS) entry which is preliminary data.</text>
</comment>
<dbReference type="EMBL" id="CM055092">
    <property type="protein sequence ID" value="KAJ7569181.1"/>
    <property type="molecule type" value="Genomic_DNA"/>
</dbReference>
<accession>A0ACC2ERX4</accession>
<gene>
    <name evidence="1" type="ORF">O6H91_01G064600</name>
</gene>
<protein>
    <submittedName>
        <fullName evidence="1">Uncharacterized protein</fullName>
    </submittedName>
</protein>
<organism evidence="1 2">
    <name type="scientific">Diphasiastrum complanatum</name>
    <name type="common">Issler's clubmoss</name>
    <name type="synonym">Lycopodium complanatum</name>
    <dbReference type="NCBI Taxonomy" id="34168"/>
    <lineage>
        <taxon>Eukaryota</taxon>
        <taxon>Viridiplantae</taxon>
        <taxon>Streptophyta</taxon>
        <taxon>Embryophyta</taxon>
        <taxon>Tracheophyta</taxon>
        <taxon>Lycopodiopsida</taxon>
        <taxon>Lycopodiales</taxon>
        <taxon>Lycopodiaceae</taxon>
        <taxon>Lycopodioideae</taxon>
        <taxon>Diphasiastrum</taxon>
    </lineage>
</organism>
<sequence length="139" mass="15736">MGRYGCEVIPGCPRKMKRHDQEPPLNPKSEKDEELKEENDPLTLSDFEMMGHRNDFNLDHAWAHTHPHTSSKVALDSCTTETLKECEVLPAFYTGARRVSKAKRDRIAKLTTSMTVNGPSAILFLTKTSNYILVSTFLL</sequence>
<dbReference type="Proteomes" id="UP001162992">
    <property type="component" value="Chromosome 1"/>
</dbReference>
<keyword evidence="2" id="KW-1185">Reference proteome</keyword>
<proteinExistence type="predicted"/>
<evidence type="ECO:0000313" key="1">
    <source>
        <dbReference type="EMBL" id="KAJ7569181.1"/>
    </source>
</evidence>
<name>A0ACC2ERX4_DIPCM</name>